<evidence type="ECO:0000256" key="6">
    <source>
        <dbReference type="ARBA" id="ARBA00023082"/>
    </source>
</evidence>
<evidence type="ECO:0000256" key="4">
    <source>
        <dbReference type="ARBA" id="ARBA00022695"/>
    </source>
</evidence>
<evidence type="ECO:0000259" key="11">
    <source>
        <dbReference type="Pfam" id="PF04963"/>
    </source>
</evidence>
<dbReference type="Gene3D" id="1.10.10.60">
    <property type="entry name" value="Homeodomain-like"/>
    <property type="match status" value="1"/>
</dbReference>
<dbReference type="Pfam" id="PF04963">
    <property type="entry name" value="Sigma54_CBD"/>
    <property type="match status" value="1"/>
</dbReference>
<comment type="similarity">
    <text evidence="1 9">Belongs to the sigma-54 factor family.</text>
</comment>
<dbReference type="InterPro" id="IPR007634">
    <property type="entry name" value="RNA_pol_sigma_54_DNA-bd"/>
</dbReference>
<keyword evidence="13" id="KW-1185">Reference proteome</keyword>
<proteinExistence type="inferred from homology"/>
<protein>
    <recommendedName>
        <fullName evidence="9">RNA polymerase sigma-54 factor</fullName>
    </recommendedName>
</protein>
<evidence type="ECO:0000256" key="9">
    <source>
        <dbReference type="PIRNR" id="PIRNR000774"/>
    </source>
</evidence>
<dbReference type="PROSITE" id="PS00717">
    <property type="entry name" value="SIGMA54_1"/>
    <property type="match status" value="1"/>
</dbReference>
<keyword evidence="4 9" id="KW-0548">Nucleotidyltransferase</keyword>
<evidence type="ECO:0000256" key="2">
    <source>
        <dbReference type="ARBA" id="ARBA00022478"/>
    </source>
</evidence>
<dbReference type="Pfam" id="PF04552">
    <property type="entry name" value="Sigma54_DBD"/>
    <property type="match status" value="1"/>
</dbReference>
<dbReference type="InterPro" id="IPR007046">
    <property type="entry name" value="RNA_pol_sigma_54_core-bd"/>
</dbReference>
<keyword evidence="5 9" id="KW-0805">Transcription regulation</keyword>
<organism evidence="12 13">
    <name type="scientific">Fuscovulum ytuae</name>
    <dbReference type="NCBI Taxonomy" id="3042299"/>
    <lineage>
        <taxon>Bacteria</taxon>
        <taxon>Pseudomonadati</taxon>
        <taxon>Pseudomonadota</taxon>
        <taxon>Alphaproteobacteria</taxon>
        <taxon>Rhodobacterales</taxon>
        <taxon>Paracoccaceae</taxon>
        <taxon>Fuscovulum</taxon>
    </lineage>
</organism>
<dbReference type="Gene3D" id="1.10.10.1330">
    <property type="entry name" value="RNA polymerase sigma-54 factor, core-binding domain"/>
    <property type="match status" value="1"/>
</dbReference>
<feature type="domain" description="RNA polymerase sigma factor 54 DNA-binding" evidence="10">
    <location>
        <begin position="283"/>
        <end position="445"/>
    </location>
</feature>
<dbReference type="Proteomes" id="UP001230978">
    <property type="component" value="Chromosome"/>
</dbReference>
<dbReference type="PROSITE" id="PS00718">
    <property type="entry name" value="SIGMA54_2"/>
    <property type="match status" value="1"/>
</dbReference>
<reference evidence="12 13" key="1">
    <citation type="submission" date="2023-04" db="EMBL/GenBank/DDBJ databases">
        <title>YMD61, complete Genome.</title>
        <authorList>
            <person name="Zhang J."/>
        </authorList>
    </citation>
    <scope>NUCLEOTIDE SEQUENCE [LARGE SCALE GENOMIC DNA]</scope>
    <source>
        <strain evidence="12 13">YMD61</strain>
    </source>
</reference>
<dbReference type="InterPro" id="IPR000394">
    <property type="entry name" value="RNA_pol_sigma_54"/>
</dbReference>
<keyword evidence="3 9" id="KW-0808">Transferase</keyword>
<sequence length="452" mass="49382">MQLFTSQSIGQRQSVVVTAQLQQAIQLLQMGNTDLASFIESQAEENPFLDLGARAAQPKGASTARDLTLPSQLRSGEDDWDKLGQLAADPGPSLYAHAAAEVARLGLSPRDSMMAEAFLDALEPSGWLGQSLSAIADRLMVDESEVEALLHRLQQVEPAGLFARNLAECLRLQARDQGLLTPAFSALLNNLPMLAQADLRGLCRVCNVAMDDLKAMLRQLRSFNPKPGATFDGAPMPQRAPDLLVTRGADGWRVDLNRSTLPTVVVREGEARRLALRRIEANAYVSERLSVARWLSRAVEHRNQTTLKVGAEVVRRQTEFLEHGPSRLRPMVLREVAEAIGVHESTVSRVCSGILIATPQGTFPLKSFFSAALASRDGDGGEAGSAAAIRHRIQKLIAAENPEEPLSDDIIARIIGQEDGIQLARRTVAKYRDQLRIASSVDRRRRALMTKA</sequence>
<name>A0ABY8Q2V2_9RHOB</name>
<evidence type="ECO:0000256" key="1">
    <source>
        <dbReference type="ARBA" id="ARBA00008798"/>
    </source>
</evidence>
<evidence type="ECO:0000256" key="7">
    <source>
        <dbReference type="ARBA" id="ARBA00023125"/>
    </source>
</evidence>
<dbReference type="InterPro" id="IPR038709">
    <property type="entry name" value="RpoN_core-bd_sf"/>
</dbReference>
<evidence type="ECO:0000313" key="13">
    <source>
        <dbReference type="Proteomes" id="UP001230978"/>
    </source>
</evidence>
<evidence type="ECO:0000259" key="10">
    <source>
        <dbReference type="Pfam" id="PF04552"/>
    </source>
</evidence>
<evidence type="ECO:0000256" key="5">
    <source>
        <dbReference type="ARBA" id="ARBA00023015"/>
    </source>
</evidence>
<keyword evidence="6 9" id="KW-0731">Sigma factor</keyword>
<evidence type="ECO:0000256" key="3">
    <source>
        <dbReference type="ARBA" id="ARBA00022679"/>
    </source>
</evidence>
<accession>A0ABY8Q2V2</accession>
<comment type="function">
    <text evidence="9">Sigma factors are initiation factors that promote the attachment of RNA polymerase to specific initiation sites and are then released.</text>
</comment>
<dbReference type="NCBIfam" id="TIGR02395">
    <property type="entry name" value="rpoN_sigma"/>
    <property type="match status" value="1"/>
</dbReference>
<dbReference type="Pfam" id="PF00309">
    <property type="entry name" value="Sigma54_AID"/>
    <property type="match status" value="1"/>
</dbReference>
<keyword evidence="8 9" id="KW-0804">Transcription</keyword>
<dbReference type="PANTHER" id="PTHR32248">
    <property type="entry name" value="RNA POLYMERASE SIGMA-54 FACTOR"/>
    <property type="match status" value="1"/>
</dbReference>
<keyword evidence="2 9" id="KW-0240">DNA-directed RNA polymerase</keyword>
<dbReference type="PIRSF" id="PIRSF000774">
    <property type="entry name" value="RpoN"/>
    <property type="match status" value="1"/>
</dbReference>
<gene>
    <name evidence="12" type="primary">rpoN</name>
    <name evidence="12" type="ORF">QF092_11610</name>
</gene>
<dbReference type="PROSITE" id="PS50044">
    <property type="entry name" value="SIGMA54_3"/>
    <property type="match status" value="1"/>
</dbReference>
<dbReference type="EMBL" id="CP124535">
    <property type="protein sequence ID" value="WGV14932.1"/>
    <property type="molecule type" value="Genomic_DNA"/>
</dbReference>
<evidence type="ECO:0000313" key="12">
    <source>
        <dbReference type="EMBL" id="WGV14932.1"/>
    </source>
</evidence>
<dbReference type="PRINTS" id="PR00045">
    <property type="entry name" value="SIGMA54FCT"/>
</dbReference>
<keyword evidence="7 9" id="KW-0238">DNA-binding</keyword>
<feature type="domain" description="RNA polymerase sigma factor 54 core-binding" evidence="11">
    <location>
        <begin position="91"/>
        <end position="267"/>
    </location>
</feature>
<dbReference type="PANTHER" id="PTHR32248:SF4">
    <property type="entry name" value="RNA POLYMERASE SIGMA-54 FACTOR"/>
    <property type="match status" value="1"/>
</dbReference>
<dbReference type="RefSeq" id="WP_281464063.1">
    <property type="nucleotide sequence ID" value="NZ_CP124535.1"/>
</dbReference>
<evidence type="ECO:0000256" key="8">
    <source>
        <dbReference type="ARBA" id="ARBA00023163"/>
    </source>
</evidence>